<dbReference type="PANTHER" id="PTHR37702:SF9">
    <property type="entry name" value="PROLINE-RICH FAMILY PROTEIN"/>
    <property type="match status" value="1"/>
</dbReference>
<reference evidence="3" key="1">
    <citation type="submission" date="2022-07" db="EMBL/GenBank/DDBJ databases">
        <authorList>
            <person name="Macas J."/>
            <person name="Novak P."/>
            <person name="Neumann P."/>
        </authorList>
    </citation>
    <scope>NUCLEOTIDE SEQUENCE</scope>
</reference>
<feature type="region of interest" description="Disordered" evidence="1">
    <location>
        <begin position="61"/>
        <end position="114"/>
    </location>
</feature>
<proteinExistence type="predicted"/>
<feature type="transmembrane region" description="Helical" evidence="2">
    <location>
        <begin position="7"/>
        <end position="23"/>
    </location>
</feature>
<dbReference type="PRINTS" id="PR01217">
    <property type="entry name" value="PRICHEXTENSN"/>
</dbReference>
<name>A0AAV0DDX7_9ASTE</name>
<evidence type="ECO:0000256" key="1">
    <source>
        <dbReference type="SAM" id="MobiDB-lite"/>
    </source>
</evidence>
<keyword evidence="4" id="KW-1185">Reference proteome</keyword>
<keyword evidence="2" id="KW-1133">Transmembrane helix</keyword>
<protein>
    <recommendedName>
        <fullName evidence="5">Leucine-rich repeat extensin-like protein 3</fullName>
    </recommendedName>
</protein>
<sequence length="195" mass="21206">MGIEKNVSFLMTSMVVMMMVMVLEELDWKPLMVGATNTTWVGSKYQVECIMCAACDNPCDTPSPPPPSPPPPPPYLPPATANCPPPPPPPRSPEPYYYSSPPPPRQEPTSLPPPPPSCYNYPSAGCVIGGYIPPPYNPFPSGGTPPPPNPIMPYFPFYFHIPPPPPSSQSSQLLNPSLPNLIIITILSLFLYCIM</sequence>
<feature type="compositionally biased region" description="Pro residues" evidence="1">
    <location>
        <begin position="100"/>
        <end position="114"/>
    </location>
</feature>
<organism evidence="3 4">
    <name type="scientific">Cuscuta epithymum</name>
    <dbReference type="NCBI Taxonomy" id="186058"/>
    <lineage>
        <taxon>Eukaryota</taxon>
        <taxon>Viridiplantae</taxon>
        <taxon>Streptophyta</taxon>
        <taxon>Embryophyta</taxon>
        <taxon>Tracheophyta</taxon>
        <taxon>Spermatophyta</taxon>
        <taxon>Magnoliopsida</taxon>
        <taxon>eudicotyledons</taxon>
        <taxon>Gunneridae</taxon>
        <taxon>Pentapetalae</taxon>
        <taxon>asterids</taxon>
        <taxon>lamiids</taxon>
        <taxon>Solanales</taxon>
        <taxon>Convolvulaceae</taxon>
        <taxon>Cuscuteae</taxon>
        <taxon>Cuscuta</taxon>
        <taxon>Cuscuta subgen. Cuscuta</taxon>
    </lineage>
</organism>
<feature type="transmembrane region" description="Helical" evidence="2">
    <location>
        <begin position="177"/>
        <end position="194"/>
    </location>
</feature>
<evidence type="ECO:0008006" key="5">
    <source>
        <dbReference type="Google" id="ProtNLM"/>
    </source>
</evidence>
<gene>
    <name evidence="3" type="ORF">CEPIT_LOCUS13330</name>
</gene>
<keyword evidence="2" id="KW-0812">Transmembrane</keyword>
<dbReference type="PANTHER" id="PTHR37702">
    <property type="entry name" value="PROLINE-RICH FAMILY PROTEIN"/>
    <property type="match status" value="1"/>
</dbReference>
<keyword evidence="2" id="KW-0472">Membrane</keyword>
<evidence type="ECO:0000256" key="2">
    <source>
        <dbReference type="SAM" id="Phobius"/>
    </source>
</evidence>
<accession>A0AAV0DDX7</accession>
<feature type="compositionally biased region" description="Pro residues" evidence="1">
    <location>
        <begin position="61"/>
        <end position="93"/>
    </location>
</feature>
<evidence type="ECO:0000313" key="4">
    <source>
        <dbReference type="Proteomes" id="UP001152523"/>
    </source>
</evidence>
<comment type="caution">
    <text evidence="3">The sequence shown here is derived from an EMBL/GenBank/DDBJ whole genome shotgun (WGS) entry which is preliminary data.</text>
</comment>
<dbReference type="AlphaFoldDB" id="A0AAV0DDX7"/>
<evidence type="ECO:0000313" key="3">
    <source>
        <dbReference type="EMBL" id="CAH9095585.1"/>
    </source>
</evidence>
<dbReference type="EMBL" id="CAMAPF010000084">
    <property type="protein sequence ID" value="CAH9095585.1"/>
    <property type="molecule type" value="Genomic_DNA"/>
</dbReference>
<dbReference type="Proteomes" id="UP001152523">
    <property type="component" value="Unassembled WGS sequence"/>
</dbReference>